<dbReference type="PANTHER" id="PTHR21310:SF15">
    <property type="entry name" value="AMINOGLYCOSIDE PHOSPHOTRANSFERASE DOMAIN-CONTAINING PROTEIN"/>
    <property type="match status" value="1"/>
</dbReference>
<reference evidence="2 3" key="1">
    <citation type="submission" date="2021-01" db="EMBL/GenBank/DDBJ databases">
        <title>FDA dAtabase for Regulatory Grade micrObial Sequences (FDA-ARGOS): Supporting development and validation of Infectious Disease Dx tests.</title>
        <authorList>
            <person name="Nelson B."/>
            <person name="Plummer A."/>
            <person name="Tallon L."/>
            <person name="Sadzewicz L."/>
            <person name="Zhao X."/>
            <person name="Boylan J."/>
            <person name="Ott S."/>
            <person name="Bowen H."/>
            <person name="Vavikolanu K."/>
            <person name="Mehta A."/>
            <person name="Aluvathingal J."/>
            <person name="Nadendla S."/>
            <person name="Myers T."/>
            <person name="Yan Y."/>
            <person name="Sichtig H."/>
        </authorList>
    </citation>
    <scope>NUCLEOTIDE SEQUENCE [LARGE SCALE GENOMIC DNA]</scope>
    <source>
        <strain evidence="2 3">FDAARGOS_1161</strain>
    </source>
</reference>
<dbReference type="KEGG" id="ppsr:I6J18_05255"/>
<name>A0A974S187_PERPY</name>
<dbReference type="Gene3D" id="3.90.1200.10">
    <property type="match status" value="1"/>
</dbReference>
<dbReference type="EMBL" id="CP068053">
    <property type="protein sequence ID" value="QQT01286.1"/>
    <property type="molecule type" value="Genomic_DNA"/>
</dbReference>
<evidence type="ECO:0000313" key="3">
    <source>
        <dbReference type="Proteomes" id="UP000595254"/>
    </source>
</evidence>
<keyword evidence="3" id="KW-1185">Reference proteome</keyword>
<dbReference type="Proteomes" id="UP000595254">
    <property type="component" value="Chromosome"/>
</dbReference>
<dbReference type="Pfam" id="PF01636">
    <property type="entry name" value="APH"/>
    <property type="match status" value="1"/>
</dbReference>
<dbReference type="InterPro" id="IPR002575">
    <property type="entry name" value="Aminoglycoside_PTrfase"/>
</dbReference>
<dbReference type="InterPro" id="IPR011009">
    <property type="entry name" value="Kinase-like_dom_sf"/>
</dbReference>
<organism evidence="2 3">
    <name type="scientific">Peribacillus psychrosaccharolyticus</name>
    <name type="common">Bacillus psychrosaccharolyticus</name>
    <dbReference type="NCBI Taxonomy" id="1407"/>
    <lineage>
        <taxon>Bacteria</taxon>
        <taxon>Bacillati</taxon>
        <taxon>Bacillota</taxon>
        <taxon>Bacilli</taxon>
        <taxon>Bacillales</taxon>
        <taxon>Bacillaceae</taxon>
        <taxon>Peribacillus</taxon>
    </lineage>
</organism>
<protein>
    <submittedName>
        <fullName evidence="2">Aminoglycoside phosphotransferase family protein</fullName>
    </submittedName>
</protein>
<gene>
    <name evidence="2" type="ORF">I6J18_05255</name>
</gene>
<dbReference type="RefSeq" id="WP_040373381.1">
    <property type="nucleotide sequence ID" value="NZ_CP068053.1"/>
</dbReference>
<sequence length="301" mass="33902">MKLPVQVLQWVISSVDSRATIEDIHRLPGSTSSDVYSVSLGIQGEIREYVLRRFTNRSWLEEEPDLAKHEAESLRIASKTRTNTPAIIAYDETGDICGISSVLMTKVEGEVDLLPGIKMDDWIDELAKTLAAIHTVEAAEFAWNYFSYNDIKTINIPKWSSQPLLWKKLLEIVRGQRPETKLCFIHRDYHPTNVLWKNGKISGVVDWVNACRGPAGIDVGHCRLNLARLYGIASADAFLTAYQSYGGSDFTYDPFWDLVSLVDGGPPEVYAGWPVFGVNDLTNDVIVERTDQFLISLMNRF</sequence>
<dbReference type="PANTHER" id="PTHR21310">
    <property type="entry name" value="AMINOGLYCOSIDE PHOSPHOTRANSFERASE-RELATED-RELATED"/>
    <property type="match status" value="1"/>
</dbReference>
<feature type="domain" description="Aminoglycoside phosphotransferase" evidence="1">
    <location>
        <begin position="24"/>
        <end position="246"/>
    </location>
</feature>
<dbReference type="SUPFAM" id="SSF56112">
    <property type="entry name" value="Protein kinase-like (PK-like)"/>
    <property type="match status" value="1"/>
</dbReference>
<proteinExistence type="predicted"/>
<dbReference type="InterPro" id="IPR051678">
    <property type="entry name" value="AGP_Transferase"/>
</dbReference>
<dbReference type="AlphaFoldDB" id="A0A974S187"/>
<accession>A0A974S187</accession>
<evidence type="ECO:0000259" key="1">
    <source>
        <dbReference type="Pfam" id="PF01636"/>
    </source>
</evidence>
<evidence type="ECO:0000313" key="2">
    <source>
        <dbReference type="EMBL" id="QQT01286.1"/>
    </source>
</evidence>